<feature type="transmembrane region" description="Helical" evidence="1">
    <location>
        <begin position="7"/>
        <end position="28"/>
    </location>
</feature>
<evidence type="ECO:0000313" key="3">
    <source>
        <dbReference type="Proteomes" id="UP000028640"/>
    </source>
</evidence>
<dbReference type="NCBIfam" id="NF033411">
    <property type="entry name" value="small_mem_YnhF"/>
    <property type="match status" value="1"/>
</dbReference>
<protein>
    <recommendedName>
        <fullName evidence="4">YnhF family membrane protein</fullName>
    </recommendedName>
</protein>
<dbReference type="EMBL" id="JMPJ01000053">
    <property type="protein sequence ID" value="KFC80714.1"/>
    <property type="molecule type" value="Genomic_DNA"/>
</dbReference>
<proteinExistence type="predicted"/>
<reference evidence="2 3" key="1">
    <citation type="submission" date="2014-05" db="EMBL/GenBank/DDBJ databases">
        <title>ATOL: Assembling a taxonomically balanced genome-scale reconstruction of the evolutionary history of the Enterobacteriaceae.</title>
        <authorList>
            <person name="Plunkett G.III."/>
            <person name="Neeno-Eckwall E.C."/>
            <person name="Glasner J.D."/>
            <person name="Perna N.T."/>
        </authorList>
    </citation>
    <scope>NUCLEOTIDE SEQUENCE [LARGE SCALE GENOMIC DNA]</scope>
    <source>
        <strain evidence="2 3">ATCC 33852</strain>
    </source>
</reference>
<gene>
    <name evidence="2" type="ORF">GEAM_2034</name>
</gene>
<name>A0A085GAG9_EWIA3</name>
<accession>A0A085GAG9</accession>
<keyword evidence="1" id="KW-1133">Transmembrane helix</keyword>
<dbReference type="AlphaFoldDB" id="A0A085GAG9"/>
<keyword evidence="1" id="KW-0472">Membrane</keyword>
<evidence type="ECO:0000313" key="2">
    <source>
        <dbReference type="EMBL" id="KFC80714.1"/>
    </source>
</evidence>
<organism evidence="2 3">
    <name type="scientific">Ewingella americana (strain ATCC 33852 / DSM 4580 / CCUG 14506 / JCM 5911 / LMG 7869 / NCTC 12157 / CDC 1468-78)</name>
    <dbReference type="NCBI Taxonomy" id="910964"/>
    <lineage>
        <taxon>Bacteria</taxon>
        <taxon>Pseudomonadati</taxon>
        <taxon>Pseudomonadota</taxon>
        <taxon>Gammaproteobacteria</taxon>
        <taxon>Enterobacterales</taxon>
        <taxon>Yersiniaceae</taxon>
        <taxon>Ewingella</taxon>
    </lineage>
</organism>
<sequence>MDSNLKFALITTVGALAMILAFSFTAVMH</sequence>
<keyword evidence="3" id="KW-1185">Reference proteome</keyword>
<dbReference type="InterPro" id="IPR047743">
    <property type="entry name" value="YnhF-like"/>
</dbReference>
<dbReference type="Proteomes" id="UP000028640">
    <property type="component" value="Unassembled WGS sequence"/>
</dbReference>
<comment type="caution">
    <text evidence="2">The sequence shown here is derived from an EMBL/GenBank/DDBJ whole genome shotgun (WGS) entry which is preliminary data.</text>
</comment>
<evidence type="ECO:0008006" key="4">
    <source>
        <dbReference type="Google" id="ProtNLM"/>
    </source>
</evidence>
<keyword evidence="1" id="KW-0812">Transmembrane</keyword>
<evidence type="ECO:0000256" key="1">
    <source>
        <dbReference type="SAM" id="Phobius"/>
    </source>
</evidence>